<dbReference type="SUPFAM" id="SSF103473">
    <property type="entry name" value="MFS general substrate transporter"/>
    <property type="match status" value="1"/>
</dbReference>
<protein>
    <submittedName>
        <fullName evidence="8">Putative major facilitator family transporter</fullName>
    </submittedName>
</protein>
<dbReference type="Gene3D" id="1.20.1250.20">
    <property type="entry name" value="MFS general substrate transporter like domains"/>
    <property type="match status" value="1"/>
</dbReference>
<dbReference type="Proteomes" id="UP000000653">
    <property type="component" value="Chromosome"/>
</dbReference>
<dbReference type="PANTHER" id="PTHR43124:SF3">
    <property type="entry name" value="CHLORAMPHENICOL EFFLUX PUMP RV0191"/>
    <property type="match status" value="1"/>
</dbReference>
<dbReference type="AlphaFoldDB" id="A0A0H2Z9Z8"/>
<dbReference type="PROSITE" id="PS50850">
    <property type="entry name" value="MFS"/>
    <property type="match status" value="1"/>
</dbReference>
<keyword evidence="2" id="KW-1003">Cell membrane</keyword>
<dbReference type="InterPro" id="IPR011701">
    <property type="entry name" value="MFS"/>
</dbReference>
<feature type="transmembrane region" description="Helical" evidence="6">
    <location>
        <begin position="117"/>
        <end position="138"/>
    </location>
</feature>
<dbReference type="CDD" id="cd17324">
    <property type="entry name" value="MFS_NepI_like"/>
    <property type="match status" value="1"/>
</dbReference>
<feature type="transmembrane region" description="Helical" evidence="6">
    <location>
        <begin position="379"/>
        <end position="398"/>
    </location>
</feature>
<evidence type="ECO:0000313" key="8">
    <source>
        <dbReference type="EMBL" id="ABJ11494.1"/>
    </source>
</evidence>
<evidence type="ECO:0000256" key="1">
    <source>
        <dbReference type="ARBA" id="ARBA00004651"/>
    </source>
</evidence>
<dbReference type="HOGENOM" id="CLU_001265_61_1_6"/>
<feature type="transmembrane region" description="Helical" evidence="6">
    <location>
        <begin position="92"/>
        <end position="111"/>
    </location>
</feature>
<feature type="transmembrane region" description="Helical" evidence="6">
    <location>
        <begin position="178"/>
        <end position="201"/>
    </location>
</feature>
<feature type="domain" description="Major facilitator superfamily (MFS) profile" evidence="7">
    <location>
        <begin position="26"/>
        <end position="396"/>
    </location>
</feature>
<feature type="transmembrane region" description="Helical" evidence="6">
    <location>
        <begin position="21"/>
        <end position="40"/>
    </location>
</feature>
<accession>A0A0H2Z9Z8</accession>
<evidence type="ECO:0000313" key="9">
    <source>
        <dbReference type="Proteomes" id="UP000000653"/>
    </source>
</evidence>
<feature type="transmembrane region" description="Helical" evidence="6">
    <location>
        <begin position="60"/>
        <end position="80"/>
    </location>
</feature>
<gene>
    <name evidence="8" type="ordered locus">PA14_34710</name>
</gene>
<feature type="transmembrane region" description="Helical" evidence="6">
    <location>
        <begin position="259"/>
        <end position="279"/>
    </location>
</feature>
<evidence type="ECO:0000256" key="2">
    <source>
        <dbReference type="ARBA" id="ARBA00022475"/>
    </source>
</evidence>
<evidence type="ECO:0000256" key="3">
    <source>
        <dbReference type="ARBA" id="ARBA00022692"/>
    </source>
</evidence>
<evidence type="ECO:0000256" key="5">
    <source>
        <dbReference type="ARBA" id="ARBA00023136"/>
    </source>
</evidence>
<name>A0A0H2Z9Z8_PSEAB</name>
<dbReference type="BioCyc" id="PAER208963:G1G74-2914-MONOMER"/>
<dbReference type="InterPro" id="IPR050189">
    <property type="entry name" value="MFS_Efflux_Transporters"/>
</dbReference>
<comment type="subcellular location">
    <subcellularLocation>
        <location evidence="1">Cell membrane</location>
        <topology evidence="1">Multi-pass membrane protein</topology>
    </subcellularLocation>
</comment>
<dbReference type="PANTHER" id="PTHR43124">
    <property type="entry name" value="PURINE EFFLUX PUMP PBUE"/>
    <property type="match status" value="1"/>
</dbReference>
<feature type="transmembrane region" description="Helical" evidence="6">
    <location>
        <begin position="222"/>
        <end position="244"/>
    </location>
</feature>
<evidence type="ECO:0000256" key="6">
    <source>
        <dbReference type="SAM" id="Phobius"/>
    </source>
</evidence>
<dbReference type="GO" id="GO:0022857">
    <property type="term" value="F:transmembrane transporter activity"/>
    <property type="evidence" value="ECO:0007669"/>
    <property type="project" value="InterPro"/>
</dbReference>
<dbReference type="RefSeq" id="WP_003139370.1">
    <property type="nucleotide sequence ID" value="NC_008463.1"/>
</dbReference>
<proteinExistence type="predicted"/>
<dbReference type="GO" id="GO:0005886">
    <property type="term" value="C:plasma membrane"/>
    <property type="evidence" value="ECO:0007669"/>
    <property type="project" value="UniProtKB-SubCell"/>
</dbReference>
<keyword evidence="3 6" id="KW-0812">Transmembrane</keyword>
<dbReference type="Pfam" id="PF07690">
    <property type="entry name" value="MFS_1"/>
    <property type="match status" value="1"/>
</dbReference>
<dbReference type="InterPro" id="IPR020846">
    <property type="entry name" value="MFS_dom"/>
</dbReference>
<dbReference type="KEGG" id="pau:PA14_34710"/>
<dbReference type="InterPro" id="IPR036259">
    <property type="entry name" value="MFS_trans_sf"/>
</dbReference>
<keyword evidence="5 6" id="KW-0472">Membrane</keyword>
<feature type="transmembrane region" description="Helical" evidence="6">
    <location>
        <begin position="346"/>
        <end position="367"/>
    </location>
</feature>
<keyword evidence="4 6" id="KW-1133">Transmembrane helix</keyword>
<feature type="transmembrane region" description="Helical" evidence="6">
    <location>
        <begin position="150"/>
        <end position="172"/>
    </location>
</feature>
<feature type="transmembrane region" description="Helical" evidence="6">
    <location>
        <begin position="286"/>
        <end position="309"/>
    </location>
</feature>
<evidence type="ECO:0000256" key="4">
    <source>
        <dbReference type="ARBA" id="ARBA00022989"/>
    </source>
</evidence>
<sequence>MGRREAFPENAGAAASAVAPRLPLSALLAMAMSGFVAILSETLPAGLLPQIGAGLAVSEALAGQLVSVYALGSLLAALPAASLTQGWRRRRVLLLALLIFFVCNSFTAVSSDYRLTLLARFGSGVAAGLAWGLLAGYARRLVPPEQQGRALAVAMLGAPLALSLGVPLGTWLGGLLGWRWAFGLLSLTALLLVGWVLHSVPDFPGQPAGRRLRLLGVLRTPGVRPVLLVIVAWVLAHNILYTYIAPFLAKVGLGASVDLALLVFGSAAVAGIWLVGALVDRHLRRMVLASLALFAVAALALCLGARWSWLAFAGLALWGLTFGGAATLLQTASADAAGEGADLAQSMIVVAWNLAIAGGGALGGMVLQRWGSEMLPWTLLPLIGLAAALAWGNAAHAFRVGPRGFPRASSERRKAAE</sequence>
<feature type="transmembrane region" description="Helical" evidence="6">
    <location>
        <begin position="315"/>
        <end position="334"/>
    </location>
</feature>
<organism evidence="8 9">
    <name type="scientific">Pseudomonas aeruginosa (strain UCBPP-PA14)</name>
    <dbReference type="NCBI Taxonomy" id="208963"/>
    <lineage>
        <taxon>Bacteria</taxon>
        <taxon>Pseudomonadati</taxon>
        <taxon>Pseudomonadota</taxon>
        <taxon>Gammaproteobacteria</taxon>
        <taxon>Pseudomonadales</taxon>
        <taxon>Pseudomonadaceae</taxon>
        <taxon>Pseudomonas</taxon>
    </lineage>
</organism>
<reference evidence="8 9" key="1">
    <citation type="journal article" date="2006" name="Genome Biol.">
        <title>Genomic analysis reveals that Pseudomonas aeruginosa virulence is combinatorial.</title>
        <authorList>
            <person name="Lee D.G."/>
            <person name="Urbach J.M."/>
            <person name="Wu G."/>
            <person name="Liberati N.T."/>
            <person name="Feinbaum R.L."/>
            <person name="Miyata S."/>
            <person name="Diggins L.T."/>
            <person name="He J."/>
            <person name="Saucier M."/>
            <person name="Deziel E."/>
            <person name="Friedman L."/>
            <person name="Li L."/>
            <person name="Grills G."/>
            <person name="Montgomery K."/>
            <person name="Kucherlapati R."/>
            <person name="Rahme L.G."/>
            <person name="Ausubel F.M."/>
        </authorList>
    </citation>
    <scope>NUCLEOTIDE SEQUENCE [LARGE SCALE GENOMIC DNA]</scope>
    <source>
        <strain evidence="8 9">UCBPP-PA14</strain>
    </source>
</reference>
<dbReference type="EMBL" id="CP000438">
    <property type="protein sequence ID" value="ABJ11494.1"/>
    <property type="molecule type" value="Genomic_DNA"/>
</dbReference>
<evidence type="ECO:0000259" key="7">
    <source>
        <dbReference type="PROSITE" id="PS50850"/>
    </source>
</evidence>